<dbReference type="SUPFAM" id="SSF46689">
    <property type="entry name" value="Homeodomain-like"/>
    <property type="match status" value="1"/>
</dbReference>
<keyword evidence="2 4" id="KW-0238">DNA-binding</keyword>
<evidence type="ECO:0000313" key="7">
    <source>
        <dbReference type="Proteomes" id="UP000242205"/>
    </source>
</evidence>
<dbReference type="AlphaFoldDB" id="A0A2I6S4F7"/>
<dbReference type="Gene3D" id="1.10.357.10">
    <property type="entry name" value="Tetracycline Repressor, domain 2"/>
    <property type="match status" value="1"/>
</dbReference>
<sequence length="202" mass="22474">MSDHPKNLPADERRAVTIESVVKLAGSRNPSEITTAAIAKHMDLTQGALFRHFPNKEAIWQAVMEWVAERLLHRIDRAAQGMESPLAALEAMFMTHVAFVVEHPGVPRMMFGELQRAESTPAKRMAQTLIQRYAERLHVLLEQGKACGELSRNLDREAAATLFIGTVQGLVMQSMLAGDVARMLSDAPRVFAIYRRGIEASQ</sequence>
<feature type="domain" description="HTH tetR-type" evidence="5">
    <location>
        <begin position="11"/>
        <end position="71"/>
    </location>
</feature>
<evidence type="ECO:0000256" key="3">
    <source>
        <dbReference type="ARBA" id="ARBA00023163"/>
    </source>
</evidence>
<dbReference type="InterPro" id="IPR036271">
    <property type="entry name" value="Tet_transcr_reg_TetR-rel_C_sf"/>
</dbReference>
<protein>
    <submittedName>
        <fullName evidence="6">TetR family transcriptional regulator</fullName>
    </submittedName>
</protein>
<dbReference type="InterPro" id="IPR011075">
    <property type="entry name" value="TetR_C"/>
</dbReference>
<evidence type="ECO:0000259" key="5">
    <source>
        <dbReference type="PROSITE" id="PS50977"/>
    </source>
</evidence>
<evidence type="ECO:0000313" key="6">
    <source>
        <dbReference type="EMBL" id="AUN94135.1"/>
    </source>
</evidence>
<keyword evidence="1" id="KW-0805">Transcription regulation</keyword>
<accession>A0A2I6S4F7</accession>
<reference evidence="6 7" key="1">
    <citation type="submission" date="2018-01" db="EMBL/GenBank/DDBJ databases">
        <authorList>
            <person name="Fu G.-Y."/>
        </authorList>
    </citation>
    <scope>NUCLEOTIDE SEQUENCE [LARGE SCALE GENOMIC DNA]</scope>
    <source>
        <strain evidence="6 7">SY39</strain>
    </source>
</reference>
<evidence type="ECO:0000256" key="4">
    <source>
        <dbReference type="PROSITE-ProRule" id="PRU00335"/>
    </source>
</evidence>
<dbReference type="SUPFAM" id="SSF48498">
    <property type="entry name" value="Tetracyclin repressor-like, C-terminal domain"/>
    <property type="match status" value="1"/>
</dbReference>
<dbReference type="Pfam" id="PF00440">
    <property type="entry name" value="TetR_N"/>
    <property type="match status" value="1"/>
</dbReference>
<evidence type="ECO:0000256" key="2">
    <source>
        <dbReference type="ARBA" id="ARBA00023125"/>
    </source>
</evidence>
<keyword evidence="7" id="KW-1185">Reference proteome</keyword>
<feature type="DNA-binding region" description="H-T-H motif" evidence="4">
    <location>
        <begin position="34"/>
        <end position="53"/>
    </location>
</feature>
<dbReference type="InterPro" id="IPR001647">
    <property type="entry name" value="HTH_TetR"/>
</dbReference>
<proteinExistence type="predicted"/>
<dbReference type="RefSeq" id="WP_102246207.1">
    <property type="nucleotide sequence ID" value="NZ_CP025682.1"/>
</dbReference>
<dbReference type="InterPro" id="IPR050109">
    <property type="entry name" value="HTH-type_TetR-like_transc_reg"/>
</dbReference>
<dbReference type="GO" id="GO:0000976">
    <property type="term" value="F:transcription cis-regulatory region binding"/>
    <property type="evidence" value="ECO:0007669"/>
    <property type="project" value="TreeGrafter"/>
</dbReference>
<dbReference type="PANTHER" id="PTHR30055:SF240">
    <property type="entry name" value="HTH-TYPE TRANSCRIPTIONAL REGULATOR ACRR"/>
    <property type="match status" value="1"/>
</dbReference>
<keyword evidence="3" id="KW-0804">Transcription</keyword>
<dbReference type="PANTHER" id="PTHR30055">
    <property type="entry name" value="HTH-TYPE TRANSCRIPTIONAL REGULATOR RUTR"/>
    <property type="match status" value="1"/>
</dbReference>
<dbReference type="Pfam" id="PF16925">
    <property type="entry name" value="TetR_C_13"/>
    <property type="match status" value="1"/>
</dbReference>
<gene>
    <name evidence="6" type="ORF">C0099_03765</name>
</gene>
<dbReference type="Proteomes" id="UP000242205">
    <property type="component" value="Chromosome"/>
</dbReference>
<dbReference type="PROSITE" id="PS50977">
    <property type="entry name" value="HTH_TETR_2"/>
    <property type="match status" value="1"/>
</dbReference>
<dbReference type="InterPro" id="IPR009057">
    <property type="entry name" value="Homeodomain-like_sf"/>
</dbReference>
<dbReference type="EMBL" id="CP025682">
    <property type="protein sequence ID" value="AUN94135.1"/>
    <property type="molecule type" value="Genomic_DNA"/>
</dbReference>
<name>A0A2I6S4F7_9RHOO</name>
<dbReference type="KEGG" id="atw:C0099_03765"/>
<organism evidence="6 7">
    <name type="scientific">Pseudazoarcus pumilus</name>
    <dbReference type="NCBI Taxonomy" id="2067960"/>
    <lineage>
        <taxon>Bacteria</taxon>
        <taxon>Pseudomonadati</taxon>
        <taxon>Pseudomonadota</taxon>
        <taxon>Betaproteobacteria</taxon>
        <taxon>Rhodocyclales</taxon>
        <taxon>Zoogloeaceae</taxon>
        <taxon>Pseudazoarcus</taxon>
    </lineage>
</organism>
<dbReference type="GO" id="GO:0003700">
    <property type="term" value="F:DNA-binding transcription factor activity"/>
    <property type="evidence" value="ECO:0007669"/>
    <property type="project" value="TreeGrafter"/>
</dbReference>
<evidence type="ECO:0000256" key="1">
    <source>
        <dbReference type="ARBA" id="ARBA00023015"/>
    </source>
</evidence>
<dbReference type="OrthoDB" id="5293556at2"/>